<feature type="domain" description="RING-type" evidence="3">
    <location>
        <begin position="122"/>
        <end position="225"/>
    </location>
</feature>
<accession>A0A1J1H9W5</accession>
<keyword evidence="5" id="KW-1185">Reference proteome</keyword>
<dbReference type="GO" id="GO:0016567">
    <property type="term" value="P:protein ubiquitination"/>
    <property type="evidence" value="ECO:0007669"/>
    <property type="project" value="TreeGrafter"/>
</dbReference>
<dbReference type="GeneID" id="39737550"/>
<name>A0A1J1H9W5_PLARL</name>
<keyword evidence="2" id="KW-0472">Membrane</keyword>
<reference evidence="4 5" key="1">
    <citation type="submission" date="2015-04" db="EMBL/GenBank/DDBJ databases">
        <authorList>
            <consortium name="Pathogen Informatics"/>
        </authorList>
    </citation>
    <scope>NUCLEOTIDE SEQUENCE [LARGE SCALE GENOMIC DNA]</scope>
    <source>
        <strain evidence="4 5">SGS1</strain>
    </source>
</reference>
<dbReference type="SUPFAM" id="SSF57850">
    <property type="entry name" value="RING/U-box"/>
    <property type="match status" value="1"/>
</dbReference>
<dbReference type="RefSeq" id="XP_028534422.1">
    <property type="nucleotide sequence ID" value="XM_028678098.1"/>
</dbReference>
<keyword evidence="2" id="KW-1133">Transmembrane helix</keyword>
<dbReference type="PANTHER" id="PTHR22938">
    <property type="entry name" value="ZINC FINGER PROTEIN 598"/>
    <property type="match status" value="1"/>
</dbReference>
<keyword evidence="2" id="KW-0812">Transmembrane</keyword>
<feature type="compositionally biased region" description="Basic residues" evidence="1">
    <location>
        <begin position="1408"/>
        <end position="1417"/>
    </location>
</feature>
<dbReference type="KEGG" id="prel:PRELSG_1230600"/>
<feature type="compositionally biased region" description="Basic and acidic residues" evidence="1">
    <location>
        <begin position="1341"/>
        <end position="1351"/>
    </location>
</feature>
<protein>
    <submittedName>
        <fullName evidence="4">Zinc finger protein, putative</fullName>
    </submittedName>
</protein>
<evidence type="ECO:0000256" key="1">
    <source>
        <dbReference type="SAM" id="MobiDB-lite"/>
    </source>
</evidence>
<dbReference type="PANTHER" id="PTHR22938:SF0">
    <property type="entry name" value="E3 UBIQUITIN-PROTEIN LIGASE ZNF598"/>
    <property type="match status" value="1"/>
</dbReference>
<dbReference type="GO" id="GO:0072344">
    <property type="term" value="P:rescue of stalled ribosome"/>
    <property type="evidence" value="ECO:0007669"/>
    <property type="project" value="InterPro"/>
</dbReference>
<feature type="compositionally biased region" description="Polar residues" evidence="1">
    <location>
        <begin position="1322"/>
        <end position="1331"/>
    </location>
</feature>
<dbReference type="OMA" id="QATEVAW"/>
<dbReference type="InterPro" id="IPR001841">
    <property type="entry name" value="Znf_RING"/>
</dbReference>
<evidence type="ECO:0000313" key="4">
    <source>
        <dbReference type="EMBL" id="CRH01422.1"/>
    </source>
</evidence>
<evidence type="ECO:0000256" key="2">
    <source>
        <dbReference type="SAM" id="Phobius"/>
    </source>
</evidence>
<gene>
    <name evidence="4" type="ORF">PRELSG_1230600</name>
</gene>
<organism evidence="4 5">
    <name type="scientific">Plasmodium relictum</name>
    <dbReference type="NCBI Taxonomy" id="85471"/>
    <lineage>
        <taxon>Eukaryota</taxon>
        <taxon>Sar</taxon>
        <taxon>Alveolata</taxon>
        <taxon>Apicomplexa</taxon>
        <taxon>Aconoidasida</taxon>
        <taxon>Haemosporida</taxon>
        <taxon>Plasmodiidae</taxon>
        <taxon>Plasmodium</taxon>
        <taxon>Plasmodium (Haemamoeba)</taxon>
    </lineage>
</organism>
<feature type="region of interest" description="Disordered" evidence="1">
    <location>
        <begin position="1303"/>
        <end position="1477"/>
    </location>
</feature>
<dbReference type="GO" id="GO:0061630">
    <property type="term" value="F:ubiquitin protein ligase activity"/>
    <property type="evidence" value="ECO:0007669"/>
    <property type="project" value="InterPro"/>
</dbReference>
<feature type="compositionally biased region" description="Polar residues" evidence="1">
    <location>
        <begin position="1361"/>
        <end position="1372"/>
    </location>
</feature>
<feature type="compositionally biased region" description="Basic and acidic residues" evidence="1">
    <location>
        <begin position="1457"/>
        <end position="1471"/>
    </location>
</feature>
<dbReference type="Proteomes" id="UP000220158">
    <property type="component" value="Chromosome 12"/>
</dbReference>
<dbReference type="GO" id="GO:0043022">
    <property type="term" value="F:ribosome binding"/>
    <property type="evidence" value="ECO:0007669"/>
    <property type="project" value="TreeGrafter"/>
</dbReference>
<evidence type="ECO:0000313" key="5">
    <source>
        <dbReference type="Proteomes" id="UP000220158"/>
    </source>
</evidence>
<dbReference type="InterPro" id="IPR044288">
    <property type="entry name" value="ZNF598/HEL2"/>
</dbReference>
<dbReference type="OrthoDB" id="3838338at2759"/>
<feature type="transmembrane region" description="Helical" evidence="2">
    <location>
        <begin position="871"/>
        <end position="895"/>
    </location>
</feature>
<dbReference type="EMBL" id="LN835307">
    <property type="protein sequence ID" value="CRH01422.1"/>
    <property type="molecule type" value="Genomic_DNA"/>
</dbReference>
<sequence length="1522" mass="183283">MYRSRDNIVRINNKYEILNSHDDKNLQIEKIKYINISYHIRKLFSYCDADIFRIENNLIIYNSLIDNIKKNGNKIVKKEVEKIIREKEGNENYCLKEMNDEEYKISNFELKKVELDFKFIECSLCFELIKFVCIQDCNHTFCFLCFYRLLNMEKKEKDNENNNINNNIRNNNSVINNSINRNNITYIENNEYYNESIKSQHRGKDIKDEKYKCGIDKVKMKCPFCKEQNEYIFICLNNFYTYFTYDNLLHTLLEKEKEQCLVNKSCEYNEINKSFFKEKHNSKEDEINKNIHSKKYSSCEVKEKDKKKNLDCDENEIVAEEETTTIKTELKKVFSSYYDDIIILQKILKKNEENKLKISTEKKSENMYLFFYYEKYIKWKKKRIKYLLNCINSDKRYAFFSKIFLDTQKNIFFEYFYIFSLSTLLTNYVCLLSPCIDYWTKIQNKKIEKYKLNNKIDKYFEKIYINNDKEILRKKNDSIYDRYQQHTKSLFYIREEESELSDDYFKVIDIFCKACFTNLDNINILNHLKYDCYTRLSDLCRHISEHNRIYCDICVGNSDNIFLFEYNLFYKRFLKNHIECGEKISENKYKIRHIYCHLCGFYLYDYDSYMNHINKYHFFCKFCFNKKPNENSDIVKNEMEEIIYYDELHLHVYRDYINLFEHYKKRHYPCLYEQCIFVVFDNKIDLCFHLAEKHEEKGHNKKNKITLSIAGASYSELRNNANNNIREKENKNISDYVKENDSTTDNKESFHIKNHKCIYNFKRFYDSWYFDFYIECKVVNFINYFSIKKHFFLYLIKTDVEVILNVFQNLSKNNSNLYFSQEEIIELNKNIINEDFPINKNNFFVFKLFFDYIIEKIEYLLYNKEDLEKNYLYLFFNIIINRSFILYYSFFFLYLNERYVNLEKIINIDNIKNNYNSQKTQHIYKYEKEMVKLKKIIESNTNVNLTHLSKYGFLYLIFLFFKVDKYSFEKICTFLKSISLLCNDTYNNINKIEKKEDSCNILIPIVYKKNENKINEKEKSSNCLLNAIKAQNDFTELEDIDQLIKKCLKKKKYNANIINNIYDKKWDITRKVVLDLLYYVQPNLNLVSFFYLFLSNYFAAYMREQSINKMINISNENKKKILNRISYDVDLVSLTSISKDLSSFVNAKALEECLSTGPEYYRIRKDIEIILKRNNNKSYKDSEKLNINDVKINVNLYDISLSLRNRFLNIIKSTKLNELYFIYFYVNTIMTSSCNTYSKNKEFPSLIDNFNNSSTLSNTKINNSYKNKVEMNKEQIFNSKNVNIDIDYPPLIESKKEDIKNISISPKNNKKGNKDNSGNSNHVLSKNTKNISHNKKILTNNEKKKENECNVKKSSSKQKDFSYNNYPLLSGNNDEDKTKKNINKNDQTFSKSYNPDEFPLLPSIKENKNKKKNKSKNKNNQNIFKTYSSDEFPLLPSTEENKKKTNNNNYNIKNVNNKKDKQNKLNRKNDSSLDTNSKSYLNASELNVTYTIKKKNKLKKCTMCTYENPYERKICELCESVL</sequence>
<dbReference type="VEuPathDB" id="PlasmoDB:PRELSG_1230600"/>
<dbReference type="SMART" id="SM00184">
    <property type="entry name" value="RING"/>
    <property type="match status" value="1"/>
</dbReference>
<proteinExistence type="predicted"/>
<feature type="compositionally biased region" description="Polar residues" evidence="1">
    <location>
        <begin position="1384"/>
        <end position="1393"/>
    </location>
</feature>
<feature type="compositionally biased region" description="Low complexity" evidence="1">
    <location>
        <begin position="1446"/>
        <end position="1455"/>
    </location>
</feature>
<evidence type="ECO:0000259" key="3">
    <source>
        <dbReference type="SMART" id="SM00184"/>
    </source>
</evidence>